<keyword evidence="2" id="KW-1185">Reference proteome</keyword>
<dbReference type="PANTHER" id="PTHR12277">
    <property type="entry name" value="ALPHA/BETA HYDROLASE DOMAIN-CONTAINING PROTEIN"/>
    <property type="match status" value="1"/>
</dbReference>
<dbReference type="PANTHER" id="PTHR12277:SF139">
    <property type="entry name" value="ALPHA_BETA-HYDROLASES SUPERFAMILY PROTEIN"/>
    <property type="match status" value="1"/>
</dbReference>
<reference evidence="1" key="1">
    <citation type="submission" date="2022-05" db="EMBL/GenBank/DDBJ databases">
        <title>The Musa troglodytarum L. genome provides insights into the mechanism of non-climacteric behaviour and enrichment of carotenoids.</title>
        <authorList>
            <person name="Wang J."/>
        </authorList>
    </citation>
    <scope>NUCLEOTIDE SEQUENCE</scope>
    <source>
        <tissue evidence="1">Leaf</tissue>
    </source>
</reference>
<proteinExistence type="predicted"/>
<dbReference type="OrthoDB" id="446723at2759"/>
<dbReference type="InterPro" id="IPR029058">
    <property type="entry name" value="AB_hydrolase_fold"/>
</dbReference>
<dbReference type="Gene3D" id="3.40.50.1820">
    <property type="entry name" value="alpha/beta hydrolase"/>
    <property type="match status" value="1"/>
</dbReference>
<dbReference type="SUPFAM" id="SSF53474">
    <property type="entry name" value="alpha/beta-Hydrolases"/>
    <property type="match status" value="1"/>
</dbReference>
<protein>
    <submittedName>
        <fullName evidence="1">Endomembrane protein 70</fullName>
    </submittedName>
</protein>
<evidence type="ECO:0000313" key="2">
    <source>
        <dbReference type="Proteomes" id="UP001055439"/>
    </source>
</evidence>
<accession>A0A9E7L007</accession>
<name>A0A9E7L007_9LILI</name>
<organism evidence="1 2">
    <name type="scientific">Musa troglodytarum</name>
    <name type="common">fe'i banana</name>
    <dbReference type="NCBI Taxonomy" id="320322"/>
    <lineage>
        <taxon>Eukaryota</taxon>
        <taxon>Viridiplantae</taxon>
        <taxon>Streptophyta</taxon>
        <taxon>Embryophyta</taxon>
        <taxon>Tracheophyta</taxon>
        <taxon>Spermatophyta</taxon>
        <taxon>Magnoliopsida</taxon>
        <taxon>Liliopsida</taxon>
        <taxon>Zingiberales</taxon>
        <taxon>Musaceae</taxon>
        <taxon>Musa</taxon>
    </lineage>
</organism>
<dbReference type="AlphaFoldDB" id="A0A9E7L007"/>
<gene>
    <name evidence="1" type="ORF">MUK42_13472</name>
</gene>
<dbReference type="Proteomes" id="UP001055439">
    <property type="component" value="Chromosome 8"/>
</dbReference>
<evidence type="ECO:0000313" key="1">
    <source>
        <dbReference type="EMBL" id="URE38797.1"/>
    </source>
</evidence>
<dbReference type="EMBL" id="CP097510">
    <property type="protein sequence ID" value="URE38797.1"/>
    <property type="molecule type" value="Genomic_DNA"/>
</dbReference>
<sequence>MGFAVLGGYLTPFAITFWLKGDFCNMTIRDMERLLPSEYNTYADIKAVYQCLQTEYGVGQEDLILYGQSVGSSPTLHLAAHLPRLRGVVLHSAILSGLRVVCHVKFSFCFDIYKNIDKIIKVKCPVFVIHYHHCPILDERRRTKRRRSAAIPGK</sequence>